<feature type="domain" description="DNA-directed DNA polymerase family A palm" evidence="5">
    <location>
        <begin position="428"/>
        <end position="733"/>
    </location>
</feature>
<name>A0A7M1RYR9_9CAUD</name>
<dbReference type="GO" id="GO:0006302">
    <property type="term" value="P:double-strand break repair"/>
    <property type="evidence" value="ECO:0007669"/>
    <property type="project" value="TreeGrafter"/>
</dbReference>
<feature type="region of interest" description="Disordered" evidence="3">
    <location>
        <begin position="382"/>
        <end position="421"/>
    </location>
</feature>
<dbReference type="EMBL" id="MT774390">
    <property type="protein sequence ID" value="QOR59498.1"/>
    <property type="molecule type" value="Genomic_DNA"/>
</dbReference>
<protein>
    <submittedName>
        <fullName evidence="6">DNA polymerase I</fullName>
    </submittedName>
</protein>
<evidence type="ECO:0000256" key="3">
    <source>
        <dbReference type="SAM" id="MobiDB-lite"/>
    </source>
</evidence>
<evidence type="ECO:0000259" key="5">
    <source>
        <dbReference type="SMART" id="SM00482"/>
    </source>
</evidence>
<accession>A0A7M1RYR9</accession>
<dbReference type="SUPFAM" id="SSF56672">
    <property type="entry name" value="DNA/RNA polymerases"/>
    <property type="match status" value="1"/>
</dbReference>
<proteinExistence type="predicted"/>
<dbReference type="Pfam" id="PF01612">
    <property type="entry name" value="DNA_pol_A_exo1"/>
    <property type="match status" value="1"/>
</dbReference>
<dbReference type="GO" id="GO:0003677">
    <property type="term" value="F:DNA binding"/>
    <property type="evidence" value="ECO:0007669"/>
    <property type="project" value="InterPro"/>
</dbReference>
<feature type="domain" description="3'-5' exonuclease" evidence="4">
    <location>
        <begin position="16"/>
        <end position="184"/>
    </location>
</feature>
<dbReference type="SMART" id="SM00474">
    <property type="entry name" value="35EXOc"/>
    <property type="match status" value="1"/>
</dbReference>
<dbReference type="InterPro" id="IPR036397">
    <property type="entry name" value="RNaseH_sf"/>
</dbReference>
<dbReference type="SUPFAM" id="SSF53098">
    <property type="entry name" value="Ribonuclease H-like"/>
    <property type="match status" value="1"/>
</dbReference>
<dbReference type="RefSeq" id="YP_010111656.1">
    <property type="nucleotide sequence ID" value="NC_055883.1"/>
</dbReference>
<dbReference type="Proteomes" id="UP000593882">
    <property type="component" value="Segment"/>
</dbReference>
<dbReference type="Gene3D" id="3.30.420.10">
    <property type="entry name" value="Ribonuclease H-like superfamily/Ribonuclease H"/>
    <property type="match status" value="1"/>
</dbReference>
<dbReference type="KEGG" id="vg:65130084"/>
<dbReference type="Gene3D" id="3.30.70.370">
    <property type="match status" value="2"/>
</dbReference>
<dbReference type="GO" id="GO:0003887">
    <property type="term" value="F:DNA-directed DNA polymerase activity"/>
    <property type="evidence" value="ECO:0007669"/>
    <property type="project" value="InterPro"/>
</dbReference>
<evidence type="ECO:0000313" key="7">
    <source>
        <dbReference type="Proteomes" id="UP000593882"/>
    </source>
</evidence>
<dbReference type="GO" id="GO:0006261">
    <property type="term" value="P:DNA-templated DNA replication"/>
    <property type="evidence" value="ECO:0007669"/>
    <property type="project" value="InterPro"/>
</dbReference>
<dbReference type="GO" id="GO:0008408">
    <property type="term" value="F:3'-5' exonuclease activity"/>
    <property type="evidence" value="ECO:0007669"/>
    <property type="project" value="InterPro"/>
</dbReference>
<organism evidence="6 7">
    <name type="scientific">uncultured phage cr85_1</name>
    <dbReference type="NCBI Taxonomy" id="2772074"/>
    <lineage>
        <taxon>Viruses</taxon>
        <taxon>Duplodnaviria</taxon>
        <taxon>Heunggongvirae</taxon>
        <taxon>Uroviricota</taxon>
        <taxon>Caudoviricetes</taxon>
        <taxon>Crassvirales</taxon>
        <taxon>Steigviridae</taxon>
        <taxon>Asinivirinae</taxon>
        <taxon>Kahnovirus</taxon>
        <taxon>Kahnovirus oralis</taxon>
    </lineage>
</organism>
<dbReference type="InterPro" id="IPR001098">
    <property type="entry name" value="DNA-dir_DNA_pol_A_palm_dom"/>
</dbReference>
<dbReference type="InterPro" id="IPR012337">
    <property type="entry name" value="RNaseH-like_sf"/>
</dbReference>
<dbReference type="GO" id="GO:0039693">
    <property type="term" value="P:viral DNA genome replication"/>
    <property type="evidence" value="ECO:0007669"/>
    <property type="project" value="UniProtKB-KW"/>
</dbReference>
<keyword evidence="1" id="KW-0235">DNA replication</keyword>
<keyword evidence="2" id="KW-1194">Viral DNA replication</keyword>
<dbReference type="InterPro" id="IPR043502">
    <property type="entry name" value="DNA/RNA_pol_sf"/>
</dbReference>
<dbReference type="SMART" id="SM00482">
    <property type="entry name" value="POLAc"/>
    <property type="match status" value="1"/>
</dbReference>
<sequence>MIYYVTGQRELFGGYSGAKYKCITVEESFEVLNPLSIVGLDTETTGTEIWTGRLLLLQLGNKEDQVVIDCTTVDINQYKDYLESNRLFIIHNAKFDLRWLYKEHIVIRNVYDTYLGEKILFLGFPPGIVSLSLQACCDRYLHVYLDKTVRGKIHAGVTEEVIVYAANDVVYLEDIMNAQMKIIAQRGQQNALEIENKFVRVLAYIEFCGIRLDPSRWKAKMVKDKERLRVAEQRLNDWVIKYVLDKNDPSLIQRNYDSHKKGKPAKLKEGVYVAIPAPSLFSEFDTGPQCIIDWSSSKQVIRLFKELGFDLLVKDKKTGKMRESVESKYIEMQKDKSDIVPLYLEYSAAFKVVTSFGQNFLDAINPVTQRIHPTFNQMMDTGRLSCGSGGKGRGGKTKDDDIAEEDEDKNTTTQTNDKSVNIQQLPATEETRAAFVPEEGHLLVDCDYGDQEGHVFTELSNDREWIAFYNDPNERDGHSFVAKMCFPKDLDGIEEGQVKKVRKDLRDLAKKARFCFNYNGQAPTMAANCNIPVDFATEIQNNYFKRFNGIASYFKVQKRDMWDRGYILISKITGLRAYIYDYPILKGIERRKNSMGDSFWDIYKAARDSGRVISEIPPSIMQEIAKKFAQGVPIEEIAIRYSYKVKKAGKVEEKFIDINRETVYVSVMKHLWKRKSASDSQSCNYPSQGTAAAMTKIAGIKYFNHLVDDGLIFKVLIPNDVHDEYLIEPPEEIAEQEAKKLSECMEYAASIFCKKVTIKAVPEIASCWVH</sequence>
<dbReference type="GeneID" id="65130084"/>
<dbReference type="Gene3D" id="1.10.150.20">
    <property type="entry name" value="5' to 3' exonuclease, C-terminal subdomain"/>
    <property type="match status" value="2"/>
</dbReference>
<dbReference type="InterPro" id="IPR002298">
    <property type="entry name" value="DNA_polymerase_A"/>
</dbReference>
<keyword evidence="7" id="KW-1185">Reference proteome</keyword>
<evidence type="ECO:0000256" key="2">
    <source>
        <dbReference type="ARBA" id="ARBA00023109"/>
    </source>
</evidence>
<dbReference type="InterPro" id="IPR002562">
    <property type="entry name" value="3'-5'_exonuclease_dom"/>
</dbReference>
<dbReference type="PANTHER" id="PTHR10133:SF27">
    <property type="entry name" value="DNA POLYMERASE NU"/>
    <property type="match status" value="1"/>
</dbReference>
<dbReference type="PANTHER" id="PTHR10133">
    <property type="entry name" value="DNA POLYMERASE I"/>
    <property type="match status" value="1"/>
</dbReference>
<dbReference type="Gene3D" id="1.20.1060.10">
    <property type="entry name" value="Taq DNA Polymerase, Chain T, domain 4"/>
    <property type="match status" value="1"/>
</dbReference>
<evidence type="ECO:0000256" key="1">
    <source>
        <dbReference type="ARBA" id="ARBA00022705"/>
    </source>
</evidence>
<reference evidence="6 7" key="1">
    <citation type="submission" date="2020-07" db="EMBL/GenBank/DDBJ databases">
        <title>Taxonomic proposal: Crassvirales, a new order of highly abundant and diverse bacterial viruses.</title>
        <authorList>
            <person name="Shkoporov A.N."/>
            <person name="Stockdale S.R."/>
            <person name="Guerin E."/>
            <person name="Ross R.P."/>
            <person name="Hill C."/>
        </authorList>
    </citation>
    <scope>NUCLEOTIDE SEQUENCE [LARGE SCALE GENOMIC DNA]</scope>
</reference>
<feature type="compositionally biased region" description="Polar residues" evidence="3">
    <location>
        <begin position="411"/>
        <end position="421"/>
    </location>
</feature>
<dbReference type="Pfam" id="PF00476">
    <property type="entry name" value="DNA_pol_A"/>
    <property type="match status" value="2"/>
</dbReference>
<evidence type="ECO:0000313" key="6">
    <source>
        <dbReference type="EMBL" id="QOR59498.1"/>
    </source>
</evidence>
<evidence type="ECO:0000259" key="4">
    <source>
        <dbReference type="SMART" id="SM00474"/>
    </source>
</evidence>